<feature type="domain" description="HTH tetR-type" evidence="5">
    <location>
        <begin position="2"/>
        <end position="62"/>
    </location>
</feature>
<protein>
    <submittedName>
        <fullName evidence="6">TetR family transcriptional regulator</fullName>
    </submittedName>
</protein>
<dbReference type="Gene3D" id="1.10.10.60">
    <property type="entry name" value="Homeodomain-like"/>
    <property type="match status" value="1"/>
</dbReference>
<evidence type="ECO:0000259" key="5">
    <source>
        <dbReference type="PROSITE" id="PS50977"/>
    </source>
</evidence>
<keyword evidence="2 4" id="KW-0238">DNA-binding</keyword>
<organism evidence="6 7">
    <name type="scientific">Corynebacterium tuberculostearicum</name>
    <dbReference type="NCBI Taxonomy" id="38304"/>
    <lineage>
        <taxon>Bacteria</taxon>
        <taxon>Bacillati</taxon>
        <taxon>Actinomycetota</taxon>
        <taxon>Actinomycetes</taxon>
        <taxon>Mycobacteriales</taxon>
        <taxon>Corynebacteriaceae</taxon>
        <taxon>Corynebacterium</taxon>
    </lineage>
</organism>
<evidence type="ECO:0000313" key="7">
    <source>
        <dbReference type="Proteomes" id="UP000603369"/>
    </source>
</evidence>
<evidence type="ECO:0000313" key="6">
    <source>
        <dbReference type="EMBL" id="MBK3427536.1"/>
    </source>
</evidence>
<dbReference type="PANTHER" id="PTHR30055:SF151">
    <property type="entry name" value="TRANSCRIPTIONAL REGULATORY PROTEIN"/>
    <property type="match status" value="1"/>
</dbReference>
<dbReference type="InterPro" id="IPR009057">
    <property type="entry name" value="Homeodomain-like_sf"/>
</dbReference>
<evidence type="ECO:0000256" key="1">
    <source>
        <dbReference type="ARBA" id="ARBA00023015"/>
    </source>
</evidence>
<accession>A0A8I1L7A7</accession>
<dbReference type="EMBL" id="JAEHFL010000003">
    <property type="protein sequence ID" value="MBK3427536.1"/>
    <property type="molecule type" value="Genomic_DNA"/>
</dbReference>
<evidence type="ECO:0000256" key="4">
    <source>
        <dbReference type="PROSITE-ProRule" id="PRU00335"/>
    </source>
</evidence>
<keyword evidence="7" id="KW-1185">Reference proteome</keyword>
<evidence type="ECO:0000256" key="2">
    <source>
        <dbReference type="ARBA" id="ARBA00023125"/>
    </source>
</evidence>
<dbReference type="SUPFAM" id="SSF46689">
    <property type="entry name" value="Homeodomain-like"/>
    <property type="match status" value="1"/>
</dbReference>
<dbReference type="InterPro" id="IPR036271">
    <property type="entry name" value="Tet_transcr_reg_TetR-rel_C_sf"/>
</dbReference>
<dbReference type="PANTHER" id="PTHR30055">
    <property type="entry name" value="HTH-TYPE TRANSCRIPTIONAL REGULATOR RUTR"/>
    <property type="match status" value="1"/>
</dbReference>
<dbReference type="Gene3D" id="1.10.357.10">
    <property type="entry name" value="Tetracycline Repressor, domain 2"/>
    <property type="match status" value="1"/>
</dbReference>
<dbReference type="GO" id="GO:0046677">
    <property type="term" value="P:response to antibiotic"/>
    <property type="evidence" value="ECO:0007669"/>
    <property type="project" value="InterPro"/>
</dbReference>
<dbReference type="GO" id="GO:0003700">
    <property type="term" value="F:DNA-binding transcription factor activity"/>
    <property type="evidence" value="ECO:0007669"/>
    <property type="project" value="TreeGrafter"/>
</dbReference>
<gene>
    <name evidence="6" type="ORF">JDP02_03285</name>
</gene>
<dbReference type="SUPFAM" id="SSF48498">
    <property type="entry name" value="Tetracyclin repressor-like, C-terminal domain"/>
    <property type="match status" value="1"/>
</dbReference>
<dbReference type="Proteomes" id="UP000603369">
    <property type="component" value="Unassembled WGS sequence"/>
</dbReference>
<dbReference type="PROSITE" id="PS50977">
    <property type="entry name" value="HTH_TETR_2"/>
    <property type="match status" value="1"/>
</dbReference>
<name>A0A8I1L7A7_9CORY</name>
<dbReference type="AlphaFoldDB" id="A0A8I1L7A7"/>
<comment type="caution">
    <text evidence="6">The sequence shown here is derived from an EMBL/GenBank/DDBJ whole genome shotgun (WGS) entry which is preliminary data.</text>
</comment>
<feature type="DNA-binding region" description="H-T-H motif" evidence="4">
    <location>
        <begin position="25"/>
        <end position="44"/>
    </location>
</feature>
<dbReference type="InterPro" id="IPR050109">
    <property type="entry name" value="HTH-type_TetR-like_transc_reg"/>
</dbReference>
<dbReference type="RefSeq" id="WP_200435457.1">
    <property type="nucleotide sequence ID" value="NZ_JAEHFL010000003.1"/>
</dbReference>
<keyword evidence="3" id="KW-0804">Transcription</keyword>
<keyword evidence="1" id="KW-0805">Transcription regulation</keyword>
<evidence type="ECO:0000256" key="3">
    <source>
        <dbReference type="ARBA" id="ARBA00023163"/>
    </source>
</evidence>
<dbReference type="InterPro" id="IPR001647">
    <property type="entry name" value="HTH_TetR"/>
</dbReference>
<dbReference type="GO" id="GO:0000976">
    <property type="term" value="F:transcription cis-regulatory region binding"/>
    <property type="evidence" value="ECO:0007669"/>
    <property type="project" value="TreeGrafter"/>
</dbReference>
<proteinExistence type="predicted"/>
<dbReference type="GO" id="GO:0045892">
    <property type="term" value="P:negative regulation of DNA-templated transcription"/>
    <property type="evidence" value="ECO:0007669"/>
    <property type="project" value="InterPro"/>
</dbReference>
<sequence>MHINRESIIDAALSLLDAYGLGDVTMRRVASSLGVAPGALYWHIANKQALIAALAEEIISPVSGESLEAISLNLRDLLLARRDGAEVVIAGLSLPQAPAWDHLLAAFTAATAHSTPAADSAHRAAALSAIHLVLGATLMEQSQRQLAETTGETPAADYRADLIRGVRIINAGLTHGAGD</sequence>
<dbReference type="Pfam" id="PF00440">
    <property type="entry name" value="TetR_N"/>
    <property type="match status" value="1"/>
</dbReference>
<dbReference type="InterPro" id="IPR003012">
    <property type="entry name" value="Tet_transcr_reg_TetR"/>
</dbReference>
<dbReference type="PRINTS" id="PR00400">
    <property type="entry name" value="TETREPRESSOR"/>
</dbReference>
<dbReference type="PRINTS" id="PR00455">
    <property type="entry name" value="HTHTETR"/>
</dbReference>
<reference evidence="6 7" key="1">
    <citation type="submission" date="2020-12" db="EMBL/GenBank/DDBJ databases">
        <title>Draft genome sequence of the commensal strain Corynebacterium tuberculostearicum MFP09/CIP 102622 isolated from human skin.</title>
        <authorList>
            <person name="Boukerb A.M."/>
            <person name="Janvier X."/>
            <person name="Feuilloley M.G.J."/>
            <person name="Groboillot A."/>
        </authorList>
    </citation>
    <scope>NUCLEOTIDE SEQUENCE [LARGE SCALE GENOMIC DNA]</scope>
    <source>
        <strain evidence="6 7">CIP 102622</strain>
    </source>
</reference>